<dbReference type="Pfam" id="PF13385">
    <property type="entry name" value="Laminin_G_3"/>
    <property type="match status" value="1"/>
</dbReference>
<proteinExistence type="predicted"/>
<keyword evidence="1" id="KW-1133">Transmembrane helix</keyword>
<sequence>MNFQPQQQPITNSVQMTENVRNVGDSISSSILSATDSIKDSVSGFSDQAQASMSSTAEMSPGFMQSNTLFAKFAFVILIVIVFMFLLSLGIMLIQYFLSPSSNPYLVKGMVDGNIGITIPQDPGNNESILIERSNNEESGLEFTWSSWIYVDELKIGDEYQMFQHIFHKGNDSYDVDGVATVSNGPGLYLKQKVGTDASAPNTASIYVIMDTKTGKTNNSENALEVQDIPIKKWVNVVIRMKNTVLEVYVNGVVSGRLQFRELPIQNYYDVNVGKNGGITGKLSNLRYYKEALTIFDINNIVATGPDIRTFRFDVKKMNDYNYLSNMWYTNKLY</sequence>
<accession>A0A6C0IP84</accession>
<feature type="transmembrane region" description="Helical" evidence="1">
    <location>
        <begin position="73"/>
        <end position="98"/>
    </location>
</feature>
<keyword evidence="1" id="KW-0812">Transmembrane</keyword>
<organism evidence="2">
    <name type="scientific">viral metagenome</name>
    <dbReference type="NCBI Taxonomy" id="1070528"/>
    <lineage>
        <taxon>unclassified sequences</taxon>
        <taxon>metagenomes</taxon>
        <taxon>organismal metagenomes</taxon>
    </lineage>
</organism>
<protein>
    <submittedName>
        <fullName evidence="2">Uncharacterized protein</fullName>
    </submittedName>
</protein>
<keyword evidence="1" id="KW-0472">Membrane</keyword>
<evidence type="ECO:0000256" key="1">
    <source>
        <dbReference type="SAM" id="Phobius"/>
    </source>
</evidence>
<dbReference type="SUPFAM" id="SSF49899">
    <property type="entry name" value="Concanavalin A-like lectins/glucanases"/>
    <property type="match status" value="1"/>
</dbReference>
<evidence type="ECO:0000313" key="2">
    <source>
        <dbReference type="EMBL" id="QHT94619.1"/>
    </source>
</evidence>
<dbReference type="EMBL" id="MN740228">
    <property type="protein sequence ID" value="QHT94619.1"/>
    <property type="molecule type" value="Genomic_DNA"/>
</dbReference>
<name>A0A6C0IP84_9ZZZZ</name>
<reference evidence="2" key="1">
    <citation type="journal article" date="2020" name="Nature">
        <title>Giant virus diversity and host interactions through global metagenomics.</title>
        <authorList>
            <person name="Schulz F."/>
            <person name="Roux S."/>
            <person name="Paez-Espino D."/>
            <person name="Jungbluth S."/>
            <person name="Walsh D.A."/>
            <person name="Denef V.J."/>
            <person name="McMahon K.D."/>
            <person name="Konstantinidis K.T."/>
            <person name="Eloe-Fadrosh E.A."/>
            <person name="Kyrpides N.C."/>
            <person name="Woyke T."/>
        </authorList>
    </citation>
    <scope>NUCLEOTIDE SEQUENCE</scope>
    <source>
        <strain evidence="2">GVMAG-M-3300024261-26</strain>
    </source>
</reference>
<dbReference type="AlphaFoldDB" id="A0A6C0IP84"/>
<dbReference type="InterPro" id="IPR013320">
    <property type="entry name" value="ConA-like_dom_sf"/>
</dbReference>
<dbReference type="Gene3D" id="2.60.120.200">
    <property type="match status" value="1"/>
</dbReference>